<feature type="region of interest" description="Disordered" evidence="1">
    <location>
        <begin position="213"/>
        <end position="235"/>
    </location>
</feature>
<proteinExistence type="predicted"/>
<gene>
    <name evidence="2" type="ORF">FA13DRAFT_1714086</name>
</gene>
<feature type="region of interest" description="Disordered" evidence="1">
    <location>
        <begin position="159"/>
        <end position="195"/>
    </location>
</feature>
<feature type="compositionally biased region" description="Basic residues" evidence="1">
    <location>
        <begin position="168"/>
        <end position="179"/>
    </location>
</feature>
<protein>
    <submittedName>
        <fullName evidence="2">Uncharacterized protein</fullName>
    </submittedName>
</protein>
<keyword evidence="3" id="KW-1185">Reference proteome</keyword>
<evidence type="ECO:0000313" key="3">
    <source>
        <dbReference type="Proteomes" id="UP000298030"/>
    </source>
</evidence>
<dbReference type="EMBL" id="QPFP01000059">
    <property type="protein sequence ID" value="TEB25113.1"/>
    <property type="molecule type" value="Genomic_DNA"/>
</dbReference>
<sequence length="235" mass="25535">MSNPMTSPASSAPLYTICNVLQVECEPPTPPPGANPMEDPRLPSKAPSPQPDPSSKLGKWKNETDPPTAGSKKPKINKNVYTRTEPGNCFVPPLDHVCDRCKATRQVDKCVFPTETSATCMACQRCKQTCIVDKQCVALGKPTHAKDPVCDKQPVVWKADQASGSKATKQRRTRRRSGAAKHNTGPSTSTADHMDKVIKGTARRDPFILVPRHSPNLHQEAVENLPLDPGIQEAA</sequence>
<feature type="region of interest" description="Disordered" evidence="1">
    <location>
        <begin position="26"/>
        <end position="78"/>
    </location>
</feature>
<organism evidence="2 3">
    <name type="scientific">Coprinellus micaceus</name>
    <name type="common">Glistening ink-cap mushroom</name>
    <name type="synonym">Coprinus micaceus</name>
    <dbReference type="NCBI Taxonomy" id="71717"/>
    <lineage>
        <taxon>Eukaryota</taxon>
        <taxon>Fungi</taxon>
        <taxon>Dikarya</taxon>
        <taxon>Basidiomycota</taxon>
        <taxon>Agaricomycotina</taxon>
        <taxon>Agaricomycetes</taxon>
        <taxon>Agaricomycetidae</taxon>
        <taxon>Agaricales</taxon>
        <taxon>Agaricineae</taxon>
        <taxon>Psathyrellaceae</taxon>
        <taxon>Coprinellus</taxon>
    </lineage>
</organism>
<name>A0A4Y7STB3_COPMI</name>
<accession>A0A4Y7STB3</accession>
<comment type="caution">
    <text evidence="2">The sequence shown here is derived from an EMBL/GenBank/DDBJ whole genome shotgun (WGS) entry which is preliminary data.</text>
</comment>
<reference evidence="2 3" key="1">
    <citation type="journal article" date="2019" name="Nat. Ecol. Evol.">
        <title>Megaphylogeny resolves global patterns of mushroom evolution.</title>
        <authorList>
            <person name="Varga T."/>
            <person name="Krizsan K."/>
            <person name="Foldi C."/>
            <person name="Dima B."/>
            <person name="Sanchez-Garcia M."/>
            <person name="Sanchez-Ramirez S."/>
            <person name="Szollosi G.J."/>
            <person name="Szarkandi J.G."/>
            <person name="Papp V."/>
            <person name="Albert L."/>
            <person name="Andreopoulos W."/>
            <person name="Angelini C."/>
            <person name="Antonin V."/>
            <person name="Barry K.W."/>
            <person name="Bougher N.L."/>
            <person name="Buchanan P."/>
            <person name="Buyck B."/>
            <person name="Bense V."/>
            <person name="Catcheside P."/>
            <person name="Chovatia M."/>
            <person name="Cooper J."/>
            <person name="Damon W."/>
            <person name="Desjardin D."/>
            <person name="Finy P."/>
            <person name="Geml J."/>
            <person name="Haridas S."/>
            <person name="Hughes K."/>
            <person name="Justo A."/>
            <person name="Karasinski D."/>
            <person name="Kautmanova I."/>
            <person name="Kiss B."/>
            <person name="Kocsube S."/>
            <person name="Kotiranta H."/>
            <person name="LaButti K.M."/>
            <person name="Lechner B.E."/>
            <person name="Liimatainen K."/>
            <person name="Lipzen A."/>
            <person name="Lukacs Z."/>
            <person name="Mihaltcheva S."/>
            <person name="Morgado L.N."/>
            <person name="Niskanen T."/>
            <person name="Noordeloos M.E."/>
            <person name="Ohm R.A."/>
            <person name="Ortiz-Santana B."/>
            <person name="Ovrebo C."/>
            <person name="Racz N."/>
            <person name="Riley R."/>
            <person name="Savchenko A."/>
            <person name="Shiryaev A."/>
            <person name="Soop K."/>
            <person name="Spirin V."/>
            <person name="Szebenyi C."/>
            <person name="Tomsovsky M."/>
            <person name="Tulloss R.E."/>
            <person name="Uehling J."/>
            <person name="Grigoriev I.V."/>
            <person name="Vagvolgyi C."/>
            <person name="Papp T."/>
            <person name="Martin F.M."/>
            <person name="Miettinen O."/>
            <person name="Hibbett D.S."/>
            <person name="Nagy L.G."/>
        </authorList>
    </citation>
    <scope>NUCLEOTIDE SEQUENCE [LARGE SCALE GENOMIC DNA]</scope>
    <source>
        <strain evidence="2 3">FP101781</strain>
    </source>
</reference>
<evidence type="ECO:0000256" key="1">
    <source>
        <dbReference type="SAM" id="MobiDB-lite"/>
    </source>
</evidence>
<evidence type="ECO:0000313" key="2">
    <source>
        <dbReference type="EMBL" id="TEB25113.1"/>
    </source>
</evidence>
<dbReference type="AlphaFoldDB" id="A0A4Y7STB3"/>
<dbReference type="Proteomes" id="UP000298030">
    <property type="component" value="Unassembled WGS sequence"/>
</dbReference>